<feature type="region of interest" description="Disordered" evidence="1">
    <location>
        <begin position="1"/>
        <end position="34"/>
    </location>
</feature>
<evidence type="ECO:0000313" key="4">
    <source>
        <dbReference type="EMBL" id="KAK1739525.1"/>
    </source>
</evidence>
<evidence type="ECO:0000256" key="2">
    <source>
        <dbReference type="SAM" id="Phobius"/>
    </source>
</evidence>
<keyword evidence="2" id="KW-1133">Transmembrane helix</keyword>
<dbReference type="EC" id="3.1.3.16" evidence="4"/>
<evidence type="ECO:0000256" key="1">
    <source>
        <dbReference type="SAM" id="MobiDB-lite"/>
    </source>
</evidence>
<dbReference type="CDD" id="cd00143">
    <property type="entry name" value="PP2Cc"/>
    <property type="match status" value="1"/>
</dbReference>
<proteinExistence type="predicted"/>
<reference evidence="4" key="1">
    <citation type="submission" date="2023-06" db="EMBL/GenBank/DDBJ databases">
        <title>Survivors Of The Sea: Transcriptome response of Skeletonema marinoi to long-term dormancy.</title>
        <authorList>
            <person name="Pinder M.I.M."/>
            <person name="Kourtchenko O."/>
            <person name="Robertson E.K."/>
            <person name="Larsson T."/>
            <person name="Maumus F."/>
            <person name="Osuna-Cruz C.M."/>
            <person name="Vancaester E."/>
            <person name="Stenow R."/>
            <person name="Vandepoele K."/>
            <person name="Ploug H."/>
            <person name="Bruchert V."/>
            <person name="Godhe A."/>
            <person name="Topel M."/>
        </authorList>
    </citation>
    <scope>NUCLEOTIDE SEQUENCE</scope>
    <source>
        <strain evidence="4">R05AC</strain>
    </source>
</reference>
<organism evidence="4 5">
    <name type="scientific">Skeletonema marinoi</name>
    <dbReference type="NCBI Taxonomy" id="267567"/>
    <lineage>
        <taxon>Eukaryota</taxon>
        <taxon>Sar</taxon>
        <taxon>Stramenopiles</taxon>
        <taxon>Ochrophyta</taxon>
        <taxon>Bacillariophyta</taxon>
        <taxon>Coscinodiscophyceae</taxon>
        <taxon>Thalassiosirophycidae</taxon>
        <taxon>Thalassiosirales</taxon>
        <taxon>Skeletonemataceae</taxon>
        <taxon>Skeletonema</taxon>
        <taxon>Skeletonema marinoi-dohrnii complex</taxon>
    </lineage>
</organism>
<dbReference type="InterPro" id="IPR001932">
    <property type="entry name" value="PPM-type_phosphatase-like_dom"/>
</dbReference>
<keyword evidence="2" id="KW-0472">Membrane</keyword>
<dbReference type="PROSITE" id="PS51746">
    <property type="entry name" value="PPM_2"/>
    <property type="match status" value="1"/>
</dbReference>
<dbReference type="PANTHER" id="PTHR47992">
    <property type="entry name" value="PROTEIN PHOSPHATASE"/>
    <property type="match status" value="1"/>
</dbReference>
<dbReference type="AlphaFoldDB" id="A0AAD8Y5K8"/>
<gene>
    <name evidence="4" type="ORF">QTG54_010068</name>
</gene>
<keyword evidence="2" id="KW-0812">Transmembrane</keyword>
<protein>
    <submittedName>
        <fullName evidence="4">Protein-serine/threonine phosphatase, PP2C family</fullName>
        <ecNumber evidence="4">3.1.3.16</ecNumber>
    </submittedName>
</protein>
<dbReference type="GO" id="GO:0004722">
    <property type="term" value="F:protein serine/threonine phosphatase activity"/>
    <property type="evidence" value="ECO:0007669"/>
    <property type="project" value="UniProtKB-EC"/>
</dbReference>
<keyword evidence="4" id="KW-0378">Hydrolase</keyword>
<dbReference type="SMART" id="SM00332">
    <property type="entry name" value="PP2Cc"/>
    <property type="match status" value="1"/>
</dbReference>
<sequence>MRHRTTHPADASAGSYHLFQQPQPRGTRKRKKRPRIELNHGMVATAGCCFFLGCVVSTIVLLCFLRRPHDVSPFWQQKVNLAQHLQRQQQEQRNGLATEKLHLAEKCPSYGCPIYPVEMSNLNSTFKDSLIVSSNHIMITHMSNRKPPVNQDRIIMIPSFTAENLKIDDNNSFFIGLFDGHDDQGHEIASYASKEIPAQIASKLHHQDKSPTPNEMTQIITETFRNVDANAPFIGGGCTAMTVIKIGSTLYLANTGDSTQFIAIYHPPSTLVEEKSSHNERYIHNMTRPTSEQLNLQGSISIHHQNKLHKANFPEEKSRIENLGGRIHIPPKHPMGSRVIARSATHHEDVGLAMSRSIGDREWTAVGVIPDPDVQVVNLEEFWNTNNIRTKDSKVFVVLGSDGLFDTRRVEFVAKHLAYGFFESFKSDGETAEQMLTVGKKLVNMASPIKSEFYRDDISFVAKVVEF</sequence>
<comment type="caution">
    <text evidence="4">The sequence shown here is derived from an EMBL/GenBank/DDBJ whole genome shotgun (WGS) entry which is preliminary data.</text>
</comment>
<dbReference type="InterPro" id="IPR015655">
    <property type="entry name" value="PP2C"/>
</dbReference>
<evidence type="ECO:0000259" key="3">
    <source>
        <dbReference type="PROSITE" id="PS51746"/>
    </source>
</evidence>
<dbReference type="Pfam" id="PF00481">
    <property type="entry name" value="PP2C"/>
    <property type="match status" value="2"/>
</dbReference>
<dbReference type="Proteomes" id="UP001224775">
    <property type="component" value="Unassembled WGS sequence"/>
</dbReference>
<evidence type="ECO:0000313" key="5">
    <source>
        <dbReference type="Proteomes" id="UP001224775"/>
    </source>
</evidence>
<dbReference type="InterPro" id="IPR036457">
    <property type="entry name" value="PPM-type-like_dom_sf"/>
</dbReference>
<keyword evidence="5" id="KW-1185">Reference proteome</keyword>
<accession>A0AAD8Y5K8</accession>
<feature type="transmembrane region" description="Helical" evidence="2">
    <location>
        <begin position="38"/>
        <end position="62"/>
    </location>
</feature>
<dbReference type="SUPFAM" id="SSF81606">
    <property type="entry name" value="PP2C-like"/>
    <property type="match status" value="1"/>
</dbReference>
<dbReference type="Gene3D" id="3.60.40.10">
    <property type="entry name" value="PPM-type phosphatase domain"/>
    <property type="match status" value="1"/>
</dbReference>
<feature type="domain" description="PPM-type phosphatase" evidence="3">
    <location>
        <begin position="136"/>
        <end position="465"/>
    </location>
</feature>
<name>A0AAD8Y5K8_9STRA</name>
<dbReference type="EMBL" id="JATAAI010000018">
    <property type="protein sequence ID" value="KAK1739525.1"/>
    <property type="molecule type" value="Genomic_DNA"/>
</dbReference>